<dbReference type="GO" id="GO:0005634">
    <property type="term" value="C:nucleus"/>
    <property type="evidence" value="ECO:0007669"/>
    <property type="project" value="UniProtKB-SubCell"/>
</dbReference>
<evidence type="ECO:0000256" key="2">
    <source>
        <dbReference type="ARBA" id="ARBA00004123"/>
    </source>
</evidence>
<dbReference type="InterPro" id="IPR001841">
    <property type="entry name" value="Znf_RING"/>
</dbReference>
<dbReference type="Proteomes" id="UP000515150">
    <property type="component" value="Chromosome 13"/>
</dbReference>
<feature type="domain" description="RING-type" evidence="13">
    <location>
        <begin position="19"/>
        <end position="58"/>
    </location>
</feature>
<dbReference type="CTD" id="165918"/>
<evidence type="ECO:0000256" key="1">
    <source>
        <dbReference type="ARBA" id="ARBA00000900"/>
    </source>
</evidence>
<dbReference type="GO" id="GO:0061630">
    <property type="term" value="F:ubiquitin protein ligase activity"/>
    <property type="evidence" value="ECO:0007669"/>
    <property type="project" value="UniProtKB-EC"/>
</dbReference>
<dbReference type="PANTHER" id="PTHR23328:SF1">
    <property type="entry name" value="E3 UBIQUITIN-PROTEIN LIGASE RNF168"/>
    <property type="match status" value="1"/>
</dbReference>
<evidence type="ECO:0000256" key="6">
    <source>
        <dbReference type="ARBA" id="ARBA00022763"/>
    </source>
</evidence>
<keyword evidence="14" id="KW-1185">Reference proteome</keyword>
<evidence type="ECO:0000256" key="5">
    <source>
        <dbReference type="ARBA" id="ARBA00022723"/>
    </source>
</evidence>
<dbReference type="SUPFAM" id="SSF57850">
    <property type="entry name" value="RING/U-box"/>
    <property type="match status" value="1"/>
</dbReference>
<evidence type="ECO:0000256" key="4">
    <source>
        <dbReference type="ARBA" id="ARBA00022679"/>
    </source>
</evidence>
<evidence type="ECO:0000313" key="14">
    <source>
        <dbReference type="Proteomes" id="UP000515150"/>
    </source>
</evidence>
<dbReference type="CDD" id="cd22265">
    <property type="entry name" value="UDM1_RNF168"/>
    <property type="match status" value="1"/>
</dbReference>
<dbReference type="GO" id="GO:0006302">
    <property type="term" value="P:double-strand break repair"/>
    <property type="evidence" value="ECO:0007669"/>
    <property type="project" value="TreeGrafter"/>
</dbReference>
<dbReference type="EC" id="2.3.2.27" evidence="3"/>
<evidence type="ECO:0000256" key="3">
    <source>
        <dbReference type="ARBA" id="ARBA00012483"/>
    </source>
</evidence>
<protein>
    <recommendedName>
        <fullName evidence="3">RING-type E3 ubiquitin transferase</fullName>
        <ecNumber evidence="3">2.3.2.27</ecNumber>
    </recommendedName>
</protein>
<keyword evidence="10" id="KW-0539">Nucleus</keyword>
<comment type="catalytic activity">
    <reaction evidence="1">
        <text>S-ubiquitinyl-[E2 ubiquitin-conjugating enzyme]-L-cysteine + [acceptor protein]-L-lysine = [E2 ubiquitin-conjugating enzyme]-L-cysteine + N(6)-ubiquitinyl-[acceptor protein]-L-lysine.</text>
        <dbReference type="EC" id="2.3.2.27"/>
    </reaction>
</comment>
<evidence type="ECO:0000313" key="15">
    <source>
        <dbReference type="RefSeq" id="XP_029026969.1"/>
    </source>
</evidence>
<evidence type="ECO:0000313" key="16">
    <source>
        <dbReference type="RefSeq" id="XP_029026970.1"/>
    </source>
</evidence>
<evidence type="ECO:0000256" key="11">
    <source>
        <dbReference type="PROSITE-ProRule" id="PRU00175"/>
    </source>
</evidence>
<dbReference type="RefSeq" id="XP_029026970.1">
    <property type="nucleotide sequence ID" value="XM_029171137.3"/>
</dbReference>
<dbReference type="CDD" id="cd21952">
    <property type="entry name" value="MIU2_RNF168"/>
    <property type="match status" value="1"/>
</dbReference>
<evidence type="ECO:0000256" key="9">
    <source>
        <dbReference type="ARBA" id="ARBA00022833"/>
    </source>
</evidence>
<dbReference type="PANTHER" id="PTHR23328">
    <property type="entry name" value="RING-TYPE DOMAIN-CONTAINING PROTEIN"/>
    <property type="match status" value="1"/>
</dbReference>
<dbReference type="GO" id="GO:0008270">
    <property type="term" value="F:zinc ion binding"/>
    <property type="evidence" value="ECO:0007669"/>
    <property type="project" value="UniProtKB-KW"/>
</dbReference>
<dbReference type="InterPro" id="IPR013083">
    <property type="entry name" value="Znf_RING/FYVE/PHD"/>
</dbReference>
<evidence type="ECO:0000256" key="7">
    <source>
        <dbReference type="ARBA" id="ARBA00022771"/>
    </source>
</evidence>
<sequence length="401" mass="45807">MGPVSDRRGRALSVDDCRCPVCLDIFMEPVTLPCSHTFCKSCFLESVDKATLCCPMCRKRVSTWARHSNRNNSLVNQKLWTQIQTCFPLQCQRRLSGQEDEDDATASTFFPRVSEPGALRQEYEDQVFKLTEEKRVMDEEQKKASEEYIQKLLAEEQELLQQDMRRREEDEQLARQLSNQLNSASPSQEISHLSNSTPAKKKVESGQIERFLCPLPFKSSSPNSNKEKVLSEVKLQVMVPFHSPPHGPQSLHPEDQTRRNQLITHGQPSSSKRKTSAEEVEEIVVTKRVCPSSSLELESSVLQCQVEQLSRRQQEEEDRHLALLLQKELDKEERQRCPDRRKGSSDAYPLRQNHRSKVERKNPSRASRGLSKTSISSPSPAVSPSSSKQTKLTQLFSNLRS</sequence>
<evidence type="ECO:0000256" key="12">
    <source>
        <dbReference type="SAM" id="MobiDB-lite"/>
    </source>
</evidence>
<dbReference type="SMART" id="SM00184">
    <property type="entry name" value="RING"/>
    <property type="match status" value="1"/>
</dbReference>
<organism evidence="14 16">
    <name type="scientific">Betta splendens</name>
    <name type="common">Siamese fighting fish</name>
    <dbReference type="NCBI Taxonomy" id="158456"/>
    <lineage>
        <taxon>Eukaryota</taxon>
        <taxon>Metazoa</taxon>
        <taxon>Chordata</taxon>
        <taxon>Craniata</taxon>
        <taxon>Vertebrata</taxon>
        <taxon>Euteleostomi</taxon>
        <taxon>Actinopterygii</taxon>
        <taxon>Neopterygii</taxon>
        <taxon>Teleostei</taxon>
        <taxon>Neoteleostei</taxon>
        <taxon>Acanthomorphata</taxon>
        <taxon>Anabantaria</taxon>
        <taxon>Anabantiformes</taxon>
        <taxon>Anabantoidei</taxon>
        <taxon>Osphronemidae</taxon>
        <taxon>Betta</taxon>
    </lineage>
</organism>
<evidence type="ECO:0000256" key="10">
    <source>
        <dbReference type="ARBA" id="ARBA00023242"/>
    </source>
</evidence>
<dbReference type="GO" id="GO:0035861">
    <property type="term" value="C:site of double-strand break"/>
    <property type="evidence" value="ECO:0007669"/>
    <property type="project" value="TreeGrafter"/>
</dbReference>
<evidence type="ECO:0000259" key="13">
    <source>
        <dbReference type="PROSITE" id="PS50089"/>
    </source>
</evidence>
<comment type="subcellular location">
    <subcellularLocation>
        <location evidence="2">Nucleus</location>
    </subcellularLocation>
</comment>
<dbReference type="KEGG" id="bspl:114867948"/>
<dbReference type="OrthoDB" id="426657at2759"/>
<feature type="compositionally biased region" description="Low complexity" evidence="12">
    <location>
        <begin position="371"/>
        <end position="387"/>
    </location>
</feature>
<gene>
    <name evidence="15 16" type="primary">rnf168</name>
</gene>
<accession>A0A6P7PAA0</accession>
<keyword evidence="6" id="KW-0227">DNA damage</keyword>
<feature type="region of interest" description="Disordered" evidence="12">
    <location>
        <begin position="165"/>
        <end position="201"/>
    </location>
</feature>
<keyword evidence="5" id="KW-0479">Metal-binding</keyword>
<proteinExistence type="predicted"/>
<dbReference type="GO" id="GO:0031491">
    <property type="term" value="F:nucleosome binding"/>
    <property type="evidence" value="ECO:0007669"/>
    <property type="project" value="TreeGrafter"/>
</dbReference>
<reference evidence="15 16" key="1">
    <citation type="submission" date="2025-04" db="UniProtKB">
        <authorList>
            <consortium name="RefSeq"/>
        </authorList>
    </citation>
    <scope>IDENTIFICATION</scope>
</reference>
<feature type="region of interest" description="Disordered" evidence="12">
    <location>
        <begin position="331"/>
        <end position="401"/>
    </location>
</feature>
<dbReference type="AlphaFoldDB" id="A0A6P7PAA0"/>
<dbReference type="Pfam" id="PF13923">
    <property type="entry name" value="zf-C3HC4_2"/>
    <property type="match status" value="1"/>
</dbReference>
<keyword evidence="9" id="KW-0862">Zinc</keyword>
<feature type="compositionally biased region" description="Basic and acidic residues" evidence="12">
    <location>
        <begin position="331"/>
        <end position="344"/>
    </location>
</feature>
<evidence type="ECO:0000256" key="8">
    <source>
        <dbReference type="ARBA" id="ARBA00022786"/>
    </source>
</evidence>
<feature type="compositionally biased region" description="Polar residues" evidence="12">
    <location>
        <begin position="388"/>
        <end position="401"/>
    </location>
</feature>
<feature type="compositionally biased region" description="Polar residues" evidence="12">
    <location>
        <begin position="175"/>
        <end position="198"/>
    </location>
</feature>
<dbReference type="InterPro" id="IPR051657">
    <property type="entry name" value="RNF168/RNF169_E3_ubiq-ligase"/>
</dbReference>
<keyword evidence="4" id="KW-0808">Transferase</keyword>
<name>A0A6P7PAA0_BETSP</name>
<dbReference type="CDD" id="cd16550">
    <property type="entry name" value="RING-HC_RNF168"/>
    <property type="match status" value="1"/>
</dbReference>
<keyword evidence="7 11" id="KW-0863">Zinc-finger</keyword>
<dbReference type="GeneID" id="114867948"/>
<dbReference type="RefSeq" id="XP_029026969.1">
    <property type="nucleotide sequence ID" value="XM_029171136.3"/>
</dbReference>
<dbReference type="Gene3D" id="3.30.40.10">
    <property type="entry name" value="Zinc/RING finger domain, C3HC4 (zinc finger)"/>
    <property type="match status" value="1"/>
</dbReference>
<keyword evidence="8" id="KW-0833">Ubl conjugation pathway</keyword>
<dbReference type="PROSITE" id="PS50089">
    <property type="entry name" value="ZF_RING_2"/>
    <property type="match status" value="1"/>
</dbReference>